<dbReference type="GeneID" id="18922146"/>
<dbReference type="InParanoid" id="F4RDD1"/>
<dbReference type="Proteomes" id="UP000001072">
    <property type="component" value="Unassembled WGS sequence"/>
</dbReference>
<dbReference type="VEuPathDB" id="FungiDB:MELLADRAFT_104042"/>
<dbReference type="RefSeq" id="XP_007407357.1">
    <property type="nucleotide sequence ID" value="XM_007407295.1"/>
</dbReference>
<protein>
    <submittedName>
        <fullName evidence="2">Uncharacterized protein</fullName>
    </submittedName>
</protein>
<evidence type="ECO:0000313" key="2">
    <source>
        <dbReference type="EMBL" id="EGG09630.1"/>
    </source>
</evidence>
<dbReference type="EMBL" id="GL883097">
    <property type="protein sequence ID" value="EGG09630.1"/>
    <property type="molecule type" value="Genomic_DNA"/>
</dbReference>
<sequence>MSIRLLIHPRDQSFDRTLHNQPVLISGNTSITALTFSDLRVNSKSVSPILRMSDIEHRLGPVGRSWWAGRSGGHLPNAVWRERFGDRSTSQASDQLPHSSAHGHRSGSMGKLEDN</sequence>
<evidence type="ECO:0000313" key="3">
    <source>
        <dbReference type="Proteomes" id="UP000001072"/>
    </source>
</evidence>
<evidence type="ECO:0000256" key="1">
    <source>
        <dbReference type="SAM" id="MobiDB-lite"/>
    </source>
</evidence>
<proteinExistence type="predicted"/>
<feature type="region of interest" description="Disordered" evidence="1">
    <location>
        <begin position="79"/>
        <end position="115"/>
    </location>
</feature>
<feature type="compositionally biased region" description="Polar residues" evidence="1">
    <location>
        <begin position="87"/>
        <end position="98"/>
    </location>
</feature>
<organism evidence="3">
    <name type="scientific">Melampsora larici-populina (strain 98AG31 / pathotype 3-4-7)</name>
    <name type="common">Poplar leaf rust fungus</name>
    <dbReference type="NCBI Taxonomy" id="747676"/>
    <lineage>
        <taxon>Eukaryota</taxon>
        <taxon>Fungi</taxon>
        <taxon>Dikarya</taxon>
        <taxon>Basidiomycota</taxon>
        <taxon>Pucciniomycotina</taxon>
        <taxon>Pucciniomycetes</taxon>
        <taxon>Pucciniales</taxon>
        <taxon>Melampsoraceae</taxon>
        <taxon>Melampsora</taxon>
    </lineage>
</organism>
<dbReference type="AlphaFoldDB" id="F4RDD1"/>
<dbReference type="HOGENOM" id="CLU_2109561_0_0_1"/>
<dbReference type="KEGG" id="mlr:MELLADRAFT_104042"/>
<reference evidence="3" key="1">
    <citation type="journal article" date="2011" name="Proc. Natl. Acad. Sci. U.S.A.">
        <title>Obligate biotrophy features unraveled by the genomic analysis of rust fungi.</title>
        <authorList>
            <person name="Duplessis S."/>
            <person name="Cuomo C.A."/>
            <person name="Lin Y.-C."/>
            <person name="Aerts A."/>
            <person name="Tisserant E."/>
            <person name="Veneault-Fourrey C."/>
            <person name="Joly D.L."/>
            <person name="Hacquard S."/>
            <person name="Amselem J."/>
            <person name="Cantarel B.L."/>
            <person name="Chiu R."/>
            <person name="Coutinho P.M."/>
            <person name="Feau N."/>
            <person name="Field M."/>
            <person name="Frey P."/>
            <person name="Gelhaye E."/>
            <person name="Goldberg J."/>
            <person name="Grabherr M.G."/>
            <person name="Kodira C.D."/>
            <person name="Kohler A."/>
            <person name="Kuees U."/>
            <person name="Lindquist E.A."/>
            <person name="Lucas S.M."/>
            <person name="Mago R."/>
            <person name="Mauceli E."/>
            <person name="Morin E."/>
            <person name="Murat C."/>
            <person name="Pangilinan J.L."/>
            <person name="Park R."/>
            <person name="Pearson M."/>
            <person name="Quesneville H."/>
            <person name="Rouhier N."/>
            <person name="Sakthikumar S."/>
            <person name="Salamov A.A."/>
            <person name="Schmutz J."/>
            <person name="Selles B."/>
            <person name="Shapiro H."/>
            <person name="Tanguay P."/>
            <person name="Tuskan G.A."/>
            <person name="Henrissat B."/>
            <person name="Van de Peer Y."/>
            <person name="Rouze P."/>
            <person name="Ellis J.G."/>
            <person name="Dodds P.N."/>
            <person name="Schein J.E."/>
            <person name="Zhong S."/>
            <person name="Hamelin R.C."/>
            <person name="Grigoriev I.V."/>
            <person name="Szabo L.J."/>
            <person name="Martin F."/>
        </authorList>
    </citation>
    <scope>NUCLEOTIDE SEQUENCE [LARGE SCALE GENOMIC DNA]</scope>
    <source>
        <strain evidence="3">98AG31 / pathotype 3-4-7</strain>
    </source>
</reference>
<name>F4RDD1_MELLP</name>
<keyword evidence="3" id="KW-1185">Reference proteome</keyword>
<accession>F4RDD1</accession>
<gene>
    <name evidence="2" type="ORF">MELLADRAFT_104042</name>
</gene>